<feature type="chain" id="PRO_5035457295" description="Peptidase M20 dimerisation domain-containing protein" evidence="6">
    <location>
        <begin position="26"/>
        <end position="427"/>
    </location>
</feature>
<keyword evidence="3" id="KW-0378">Hydrolase</keyword>
<dbReference type="AlphaFoldDB" id="A0A8K0DQ06"/>
<feature type="binding site" evidence="5">
    <location>
        <position position="135"/>
    </location>
    <ligand>
        <name>Mn(2+)</name>
        <dbReference type="ChEBI" id="CHEBI:29035"/>
        <label>2</label>
    </ligand>
</feature>
<dbReference type="InterPro" id="IPR011650">
    <property type="entry name" value="Peptidase_M20_dimer"/>
</dbReference>
<reference evidence="8" key="1">
    <citation type="submission" date="2020-03" db="EMBL/GenBank/DDBJ databases">
        <title>A high-quality chromosome-level genome assembly of a woody plant with both climbing and erect habits, Rhamnella rubrinervis.</title>
        <authorList>
            <person name="Lu Z."/>
            <person name="Yang Y."/>
            <person name="Zhu X."/>
            <person name="Sun Y."/>
        </authorList>
    </citation>
    <scope>NUCLEOTIDE SEQUENCE</scope>
    <source>
        <strain evidence="8">BYM</strain>
        <tissue evidence="8">Leaf</tissue>
    </source>
</reference>
<proteinExistence type="inferred from homology"/>
<dbReference type="SUPFAM" id="SSF53187">
    <property type="entry name" value="Zn-dependent exopeptidases"/>
    <property type="match status" value="1"/>
</dbReference>
<comment type="similarity">
    <text evidence="1">Belongs to the peptidase M20 family.</text>
</comment>
<feature type="binding site" evidence="5">
    <location>
        <position position="169"/>
    </location>
    <ligand>
        <name>Mn(2+)</name>
        <dbReference type="ChEBI" id="CHEBI:29035"/>
        <label>2</label>
    </ligand>
</feature>
<dbReference type="PIRSF" id="PIRSF005962">
    <property type="entry name" value="Pept_M20D_amidohydro"/>
    <property type="match status" value="1"/>
</dbReference>
<feature type="binding site" evidence="5">
    <location>
        <position position="396"/>
    </location>
    <ligand>
        <name>Mn(2+)</name>
        <dbReference type="ChEBI" id="CHEBI:29035"/>
        <label>2</label>
    </ligand>
</feature>
<feature type="binding site" evidence="5">
    <location>
        <position position="133"/>
    </location>
    <ligand>
        <name>Mn(2+)</name>
        <dbReference type="ChEBI" id="CHEBI:29035"/>
        <label>2</label>
    </ligand>
</feature>
<evidence type="ECO:0000256" key="6">
    <source>
        <dbReference type="SAM" id="SignalP"/>
    </source>
</evidence>
<dbReference type="InterPro" id="IPR002933">
    <property type="entry name" value="Peptidase_M20"/>
</dbReference>
<dbReference type="CDD" id="cd08017">
    <property type="entry name" value="M20_IAA_Hyd"/>
    <property type="match status" value="1"/>
</dbReference>
<keyword evidence="5" id="KW-0479">Metal-binding</keyword>
<sequence>MVSSLIVHSLRVLFLSLLSICPVLCTFDENYYSKEILSAAQHDKPWLVSIRRQIHENPELKFQEYNTSTLLRKELDKLGISYSYPLAETGIVAQIGTGSPPAVALRADMDALPLQELVDWEHKSKIDGKMHGCGHDAHTTMLLGTAKLLNQRKHNLKGTVRLIFQPAEEGGVGASAMIKEGALGNAEAIFAMHVDYMLPTGAISSTAGPLLAAVSFFKVKLVGKGGHAAVPHHNIDPILAASFSILALQQLISRETDPLNSQVLSVTYVRGGNALNVIPSSVEFGGTLRSLSMEGMHQLKHRLKEVIEGQAVVHRCTTYIDMKVEEFTELPAVVNDESLHLHVERVGNLILGPQNVHQAKKVMAGEDFSFYQELIPGVMFNIGIRNEEVGSIHSPHSPYFFLDEDVLPIGAALQTALAEMYLYERQH</sequence>
<comment type="cofactor">
    <cofactor evidence="5">
        <name>Mn(2+)</name>
        <dbReference type="ChEBI" id="CHEBI:29035"/>
    </cofactor>
    <text evidence="5">The Mn(2+) ion enhances activity.</text>
</comment>
<accession>A0A8K0DQ06</accession>
<dbReference type="InterPro" id="IPR044757">
    <property type="entry name" value="ILR1-like_Hyd"/>
</dbReference>
<evidence type="ECO:0000313" key="8">
    <source>
        <dbReference type="EMBL" id="KAF3432721.1"/>
    </source>
</evidence>
<dbReference type="PANTHER" id="PTHR11014:SF140">
    <property type="entry name" value="IAA-AMINO ACID HYDROLASE ILR1-LIKE 3"/>
    <property type="match status" value="1"/>
</dbReference>
<evidence type="ECO:0000256" key="3">
    <source>
        <dbReference type="ARBA" id="ARBA00022801"/>
    </source>
</evidence>
<protein>
    <recommendedName>
        <fullName evidence="7">Peptidase M20 dimerisation domain-containing protein</fullName>
    </recommendedName>
</protein>
<dbReference type="OrthoDB" id="6119954at2759"/>
<keyword evidence="9" id="KW-1185">Reference proteome</keyword>
<dbReference type="Proteomes" id="UP000796880">
    <property type="component" value="Unassembled WGS sequence"/>
</dbReference>
<feature type="binding site" evidence="5">
    <location>
        <position position="193"/>
    </location>
    <ligand>
        <name>Mn(2+)</name>
        <dbReference type="ChEBI" id="CHEBI:29035"/>
        <label>2</label>
    </ligand>
</feature>
<dbReference type="InterPro" id="IPR036264">
    <property type="entry name" value="Bact_exopeptidase_dim_dom"/>
</dbReference>
<dbReference type="PANTHER" id="PTHR11014">
    <property type="entry name" value="PEPTIDASE M20 FAMILY MEMBER"/>
    <property type="match status" value="1"/>
</dbReference>
<evidence type="ECO:0000256" key="2">
    <source>
        <dbReference type="ARBA" id="ARBA00022729"/>
    </source>
</evidence>
<dbReference type="InterPro" id="IPR017439">
    <property type="entry name" value="Amidohydrolase"/>
</dbReference>
<feature type="domain" description="Peptidase M20 dimerisation" evidence="7">
    <location>
        <begin position="217"/>
        <end position="311"/>
    </location>
</feature>
<evidence type="ECO:0000256" key="5">
    <source>
        <dbReference type="PIRSR" id="PIRSR005962-1"/>
    </source>
</evidence>
<evidence type="ECO:0000256" key="1">
    <source>
        <dbReference type="ARBA" id="ARBA00006153"/>
    </source>
</evidence>
<feature type="signal peptide" evidence="6">
    <location>
        <begin position="1"/>
        <end position="25"/>
    </location>
</feature>
<dbReference type="GO" id="GO:0009850">
    <property type="term" value="P:auxin metabolic process"/>
    <property type="evidence" value="ECO:0007669"/>
    <property type="project" value="InterPro"/>
</dbReference>
<dbReference type="GO" id="GO:0016787">
    <property type="term" value="F:hydrolase activity"/>
    <property type="evidence" value="ECO:0007669"/>
    <property type="project" value="UniProtKB-KW"/>
</dbReference>
<comment type="caution">
    <text evidence="8">The sequence shown here is derived from an EMBL/GenBank/DDBJ whole genome shotgun (WGS) entry which is preliminary data.</text>
</comment>
<dbReference type="Pfam" id="PF07687">
    <property type="entry name" value="M20_dimer"/>
    <property type="match status" value="1"/>
</dbReference>
<keyword evidence="2 6" id="KW-0732">Signal</keyword>
<dbReference type="NCBIfam" id="TIGR01891">
    <property type="entry name" value="amidohydrolases"/>
    <property type="match status" value="1"/>
</dbReference>
<evidence type="ECO:0000259" key="7">
    <source>
        <dbReference type="Pfam" id="PF07687"/>
    </source>
</evidence>
<dbReference type="Pfam" id="PF01546">
    <property type="entry name" value="Peptidase_M20"/>
    <property type="match status" value="1"/>
</dbReference>
<dbReference type="SUPFAM" id="SSF55031">
    <property type="entry name" value="Bacterial exopeptidase dimerisation domain"/>
    <property type="match status" value="1"/>
</dbReference>
<gene>
    <name evidence="8" type="ORF">FNV43_RR23823</name>
</gene>
<dbReference type="Gene3D" id="3.40.630.10">
    <property type="entry name" value="Zn peptidases"/>
    <property type="match status" value="1"/>
</dbReference>
<evidence type="ECO:0000313" key="9">
    <source>
        <dbReference type="Proteomes" id="UP000796880"/>
    </source>
</evidence>
<dbReference type="GO" id="GO:0046872">
    <property type="term" value="F:metal ion binding"/>
    <property type="evidence" value="ECO:0007669"/>
    <property type="project" value="UniProtKB-KW"/>
</dbReference>
<organism evidence="8 9">
    <name type="scientific">Rhamnella rubrinervis</name>
    <dbReference type="NCBI Taxonomy" id="2594499"/>
    <lineage>
        <taxon>Eukaryota</taxon>
        <taxon>Viridiplantae</taxon>
        <taxon>Streptophyta</taxon>
        <taxon>Embryophyta</taxon>
        <taxon>Tracheophyta</taxon>
        <taxon>Spermatophyta</taxon>
        <taxon>Magnoliopsida</taxon>
        <taxon>eudicotyledons</taxon>
        <taxon>Gunneridae</taxon>
        <taxon>Pentapetalae</taxon>
        <taxon>rosids</taxon>
        <taxon>fabids</taxon>
        <taxon>Rosales</taxon>
        <taxon>Rhamnaceae</taxon>
        <taxon>rhamnoid group</taxon>
        <taxon>Rhamneae</taxon>
        <taxon>Rhamnella</taxon>
    </lineage>
</organism>
<name>A0A8K0DQ06_9ROSA</name>
<evidence type="ECO:0000256" key="4">
    <source>
        <dbReference type="ARBA" id="ARBA00023211"/>
    </source>
</evidence>
<dbReference type="EMBL" id="VOIH02000011">
    <property type="protein sequence ID" value="KAF3432721.1"/>
    <property type="molecule type" value="Genomic_DNA"/>
</dbReference>
<dbReference type="Gene3D" id="3.30.70.360">
    <property type="match status" value="1"/>
</dbReference>
<dbReference type="FunFam" id="3.30.70.360:FF:000001">
    <property type="entry name" value="N-acetyldiaminopimelate deacetylase"/>
    <property type="match status" value="1"/>
</dbReference>
<keyword evidence="4 5" id="KW-0464">Manganese</keyword>